<proteinExistence type="inferred from homology"/>
<dbReference type="Proteomes" id="UP000650485">
    <property type="component" value="Unassembled WGS sequence"/>
</dbReference>
<evidence type="ECO:0000256" key="1">
    <source>
        <dbReference type="ARBA" id="ARBA00005854"/>
    </source>
</evidence>
<name>A0A923NET6_WEICO</name>
<comment type="similarity">
    <text evidence="1">Belongs to the D-isomer specific 2-hydroxyacid dehydrogenase family.</text>
</comment>
<comment type="caution">
    <text evidence="4">The sequence shown here is derived from an EMBL/GenBank/DDBJ whole genome shotgun (WGS) entry which is preliminary data.</text>
</comment>
<evidence type="ECO:0000259" key="3">
    <source>
        <dbReference type="Pfam" id="PF00389"/>
    </source>
</evidence>
<dbReference type="SUPFAM" id="SSF51735">
    <property type="entry name" value="NAD(P)-binding Rossmann-fold domains"/>
    <property type="match status" value="1"/>
</dbReference>
<sequence length="120" mass="13264">MFATELHNLTVGIIGTGRIGQAEAELWRGVGATVLGYDVYQKVLARANCALQADMLQKLSEHGIKYVFTRTVGHNHIDLHVAKEYGIIVAYVPSYSPYAVAELAFTLASTTFCILRYQEN</sequence>
<reference evidence="4" key="1">
    <citation type="submission" date="2020-08" db="EMBL/GenBank/DDBJ databases">
        <title>Complete genome sequence of Weissella confusa strain FS54 provides insights into metabolic potential.</title>
        <authorList>
            <person name="Fhoula I."/>
            <person name="Najjari A."/>
            <person name="Lekired A."/>
            <person name="Bessrour-Aouam N."/>
            <person name="Jaballah S."/>
            <person name="Klibi N."/>
            <person name="Ouzari H.-I."/>
        </authorList>
    </citation>
    <scope>NUCLEOTIDE SEQUENCE</scope>
    <source>
        <strain evidence="4">FS54</strain>
    </source>
</reference>
<dbReference type="InterPro" id="IPR006139">
    <property type="entry name" value="D-isomer_2_OHA_DH_cat_dom"/>
</dbReference>
<evidence type="ECO:0000256" key="2">
    <source>
        <dbReference type="ARBA" id="ARBA00023027"/>
    </source>
</evidence>
<dbReference type="Gene3D" id="3.40.50.720">
    <property type="entry name" value="NAD(P)-binding Rossmann-like Domain"/>
    <property type="match status" value="1"/>
</dbReference>
<dbReference type="PANTHER" id="PTHR43026">
    <property type="entry name" value="2-HYDROXYACID DEHYDROGENASE HOMOLOG 1-RELATED"/>
    <property type="match status" value="1"/>
</dbReference>
<feature type="domain" description="D-isomer specific 2-hydroxyacid dehydrogenase catalytic" evidence="3">
    <location>
        <begin position="43"/>
        <end position="104"/>
    </location>
</feature>
<evidence type="ECO:0000313" key="5">
    <source>
        <dbReference type="Proteomes" id="UP000650485"/>
    </source>
</evidence>
<gene>
    <name evidence="4" type="ORF">H7R52_05750</name>
</gene>
<dbReference type="AlphaFoldDB" id="A0A923NET6"/>
<dbReference type="GO" id="GO:0051287">
    <property type="term" value="F:NAD binding"/>
    <property type="evidence" value="ECO:0007669"/>
    <property type="project" value="InterPro"/>
</dbReference>
<dbReference type="GO" id="GO:0008720">
    <property type="term" value="F:D-lactate dehydrogenase (NAD+) activity"/>
    <property type="evidence" value="ECO:0007669"/>
    <property type="project" value="TreeGrafter"/>
</dbReference>
<evidence type="ECO:0000313" key="4">
    <source>
        <dbReference type="EMBL" id="MBC6498436.1"/>
    </source>
</evidence>
<dbReference type="PROSITE" id="PS00065">
    <property type="entry name" value="D_2_HYDROXYACID_DH_1"/>
    <property type="match status" value="1"/>
</dbReference>
<dbReference type="PANTHER" id="PTHR43026:SF1">
    <property type="entry name" value="2-HYDROXYACID DEHYDROGENASE HOMOLOG 1-RELATED"/>
    <property type="match status" value="1"/>
</dbReference>
<dbReference type="EMBL" id="JACSZT010000004">
    <property type="protein sequence ID" value="MBC6498436.1"/>
    <property type="molecule type" value="Genomic_DNA"/>
</dbReference>
<protein>
    <recommendedName>
        <fullName evidence="3">D-isomer specific 2-hydroxyacid dehydrogenase catalytic domain-containing protein</fullName>
    </recommendedName>
</protein>
<dbReference type="SUPFAM" id="SSF52283">
    <property type="entry name" value="Formate/glycerate dehydrogenase catalytic domain-like"/>
    <property type="match status" value="1"/>
</dbReference>
<dbReference type="InterPro" id="IPR029752">
    <property type="entry name" value="D-isomer_DH_CS1"/>
</dbReference>
<dbReference type="Pfam" id="PF00389">
    <property type="entry name" value="2-Hacid_dh"/>
    <property type="match status" value="1"/>
</dbReference>
<keyword evidence="2" id="KW-0520">NAD</keyword>
<dbReference type="InterPro" id="IPR036291">
    <property type="entry name" value="NAD(P)-bd_dom_sf"/>
</dbReference>
<dbReference type="InterPro" id="IPR058205">
    <property type="entry name" value="D-LDH-like"/>
</dbReference>
<organism evidence="4 5">
    <name type="scientific">Weissella confusa</name>
    <name type="common">Lactobacillus confusus</name>
    <dbReference type="NCBI Taxonomy" id="1583"/>
    <lineage>
        <taxon>Bacteria</taxon>
        <taxon>Bacillati</taxon>
        <taxon>Bacillota</taxon>
        <taxon>Bacilli</taxon>
        <taxon>Lactobacillales</taxon>
        <taxon>Lactobacillaceae</taxon>
        <taxon>Weissella</taxon>
    </lineage>
</organism>
<accession>A0A923NET6</accession>